<comment type="subcellular location">
    <subcellularLocation>
        <location evidence="1">Cell membrane</location>
        <topology evidence="1">Multi-pass membrane protein</topology>
    </subcellularLocation>
</comment>
<feature type="transmembrane region" description="Helical" evidence="6">
    <location>
        <begin position="266"/>
        <end position="296"/>
    </location>
</feature>
<dbReference type="Proteomes" id="UP001227831">
    <property type="component" value="Unassembled WGS sequence"/>
</dbReference>
<keyword evidence="5 6" id="KW-0472">Membrane</keyword>
<feature type="transmembrane region" description="Helical" evidence="6">
    <location>
        <begin position="331"/>
        <end position="348"/>
    </location>
</feature>
<evidence type="ECO:0000313" key="8">
    <source>
        <dbReference type="EMBL" id="MDQ7938157.1"/>
    </source>
</evidence>
<keyword evidence="2" id="KW-1003">Cell membrane</keyword>
<evidence type="ECO:0000256" key="2">
    <source>
        <dbReference type="ARBA" id="ARBA00022475"/>
    </source>
</evidence>
<feature type="transmembrane region" description="Helical" evidence="6">
    <location>
        <begin position="21"/>
        <end position="42"/>
    </location>
</feature>
<keyword evidence="9" id="KW-1185">Reference proteome</keyword>
<keyword evidence="3 6" id="KW-0812">Transmembrane</keyword>
<name>A0ABU1AB28_9LACO</name>
<feature type="transmembrane region" description="Helical" evidence="6">
    <location>
        <begin position="308"/>
        <end position="325"/>
    </location>
</feature>
<evidence type="ECO:0000256" key="5">
    <source>
        <dbReference type="ARBA" id="ARBA00023136"/>
    </source>
</evidence>
<feature type="transmembrane region" description="Helical" evidence="6">
    <location>
        <begin position="360"/>
        <end position="378"/>
    </location>
</feature>
<feature type="domain" description="ABC-2 type transporter transmembrane" evidence="7">
    <location>
        <begin position="19"/>
        <end position="376"/>
    </location>
</feature>
<feature type="transmembrane region" description="Helical" evidence="6">
    <location>
        <begin position="171"/>
        <end position="190"/>
    </location>
</feature>
<reference evidence="8 9" key="1">
    <citation type="journal article" date="2023" name="Int. J. Syst. Evol. Microbiol.">
        <title>Lactiplantibacillus brownii sp. nov., a novel psychrotolerant species isolated from sauerkraut.</title>
        <authorList>
            <person name="Heng Y.C."/>
            <person name="Silvaraju S."/>
            <person name="Lee J.K.Y."/>
            <person name="Kittelmann S."/>
        </authorList>
    </citation>
    <scope>NUCLEOTIDE SEQUENCE [LARGE SCALE GENOMIC DNA]</scope>
    <source>
        <strain evidence="8 9">WILCCON 0030</strain>
    </source>
</reference>
<evidence type="ECO:0000256" key="6">
    <source>
        <dbReference type="SAM" id="Phobius"/>
    </source>
</evidence>
<dbReference type="PANTHER" id="PTHR30294:SF29">
    <property type="entry name" value="MULTIDRUG ABC TRANSPORTER PERMEASE YBHS-RELATED"/>
    <property type="match status" value="1"/>
</dbReference>
<protein>
    <submittedName>
        <fullName evidence="8">ABC transporter permease</fullName>
    </submittedName>
</protein>
<comment type="caution">
    <text evidence="8">The sequence shown here is derived from an EMBL/GenBank/DDBJ whole genome shotgun (WGS) entry which is preliminary data.</text>
</comment>
<dbReference type="InterPro" id="IPR013525">
    <property type="entry name" value="ABC2_TM"/>
</dbReference>
<dbReference type="EMBL" id="JAVCWF010000001">
    <property type="protein sequence ID" value="MDQ7938157.1"/>
    <property type="molecule type" value="Genomic_DNA"/>
</dbReference>
<dbReference type="InterPro" id="IPR051449">
    <property type="entry name" value="ABC-2_transporter_component"/>
</dbReference>
<keyword evidence="4 6" id="KW-1133">Transmembrane helix</keyword>
<evidence type="ECO:0000256" key="3">
    <source>
        <dbReference type="ARBA" id="ARBA00022692"/>
    </source>
</evidence>
<organism evidence="8 9">
    <name type="scientific">Lactiplantibacillus brownii</name>
    <dbReference type="NCBI Taxonomy" id="3069269"/>
    <lineage>
        <taxon>Bacteria</taxon>
        <taxon>Bacillati</taxon>
        <taxon>Bacillota</taxon>
        <taxon>Bacilli</taxon>
        <taxon>Lactobacillales</taxon>
        <taxon>Lactobacillaceae</taxon>
        <taxon>Lactiplantibacillus</taxon>
    </lineage>
</organism>
<evidence type="ECO:0000256" key="4">
    <source>
        <dbReference type="ARBA" id="ARBA00022989"/>
    </source>
</evidence>
<proteinExistence type="predicted"/>
<evidence type="ECO:0000313" key="9">
    <source>
        <dbReference type="Proteomes" id="UP001227831"/>
    </source>
</evidence>
<evidence type="ECO:0000256" key="1">
    <source>
        <dbReference type="ARBA" id="ARBA00004651"/>
    </source>
</evidence>
<dbReference type="Pfam" id="PF12698">
    <property type="entry name" value="ABC2_membrane_3"/>
    <property type="match status" value="1"/>
</dbReference>
<sequence length="405" mass="44505">MNKTWIVTSETYLRQTKSWSFLMLVLMPFLFIGMTFGITYVATPNKSKSDIAVVSTNSALRTSFMKQSGIATTKKYANAVAAQKATNRSDINGYVVLKTTKEQVSATFNGPNEISSGDQAKIQRFLATTQSQLNVQRAKLSPTQQQALAIQPKFKQQLQKKTASNKAAKTISFYILVFFVYLILTTYSSITAQEIAAEKGTKIMEVIFSSTTPRKYFNGKVYGVLLMIVTQLLVYLLGGALVVQFAQHSRITAGLWQQYSGVIGKVLHNLLSINLLFALAAVLLYTVVSAFCGALVTRVEDAGKASQPVIYLNLLTFAMAMAFQGSPSSGIVTVFSYIPFFSSYLMPLRLINATATMPQAIISMVILLATVVGSMWYIGKIYGGLMLQTDELGFWGNLKRGLSLK</sequence>
<dbReference type="PANTHER" id="PTHR30294">
    <property type="entry name" value="MEMBRANE COMPONENT OF ABC TRANSPORTER YHHJ-RELATED"/>
    <property type="match status" value="1"/>
</dbReference>
<evidence type="ECO:0000259" key="7">
    <source>
        <dbReference type="Pfam" id="PF12698"/>
    </source>
</evidence>
<dbReference type="RefSeq" id="WP_308703852.1">
    <property type="nucleotide sequence ID" value="NZ_AP027463.1"/>
</dbReference>
<gene>
    <name evidence="8" type="ORF">RA086_11115</name>
</gene>
<feature type="transmembrane region" description="Helical" evidence="6">
    <location>
        <begin position="221"/>
        <end position="246"/>
    </location>
</feature>
<accession>A0ABU1AB28</accession>